<evidence type="ECO:0000256" key="1">
    <source>
        <dbReference type="ARBA" id="ARBA00001947"/>
    </source>
</evidence>
<dbReference type="OMA" id="SNLWRKN"/>
<keyword evidence="8" id="KW-0472">Membrane</keyword>
<dbReference type="eggNOG" id="KOG2650">
    <property type="taxonomic scope" value="Eukaryota"/>
</dbReference>
<evidence type="ECO:0000313" key="10">
    <source>
        <dbReference type="EMBL" id="KLU85293.1"/>
    </source>
</evidence>
<evidence type="ECO:0000313" key="12">
    <source>
        <dbReference type="Proteomes" id="UP000011715"/>
    </source>
</evidence>
<feature type="transmembrane region" description="Helical" evidence="8">
    <location>
        <begin position="55"/>
        <end position="77"/>
    </location>
</feature>
<organism evidence="11 12">
    <name type="scientific">Magnaporthiopsis poae (strain ATCC 64411 / 73-15)</name>
    <name type="common">Kentucky bluegrass fungus</name>
    <name type="synonym">Magnaporthe poae</name>
    <dbReference type="NCBI Taxonomy" id="644358"/>
    <lineage>
        <taxon>Eukaryota</taxon>
        <taxon>Fungi</taxon>
        <taxon>Dikarya</taxon>
        <taxon>Ascomycota</taxon>
        <taxon>Pezizomycotina</taxon>
        <taxon>Sordariomycetes</taxon>
        <taxon>Sordariomycetidae</taxon>
        <taxon>Magnaporthales</taxon>
        <taxon>Magnaporthaceae</taxon>
        <taxon>Magnaporthiopsis</taxon>
    </lineage>
</organism>
<reference evidence="12" key="1">
    <citation type="submission" date="2010-05" db="EMBL/GenBank/DDBJ databases">
        <title>The genome sequence of Magnaporthe poae strain ATCC 64411.</title>
        <authorList>
            <person name="Ma L.-J."/>
            <person name="Dead R."/>
            <person name="Young S."/>
            <person name="Zeng Q."/>
            <person name="Koehrsen M."/>
            <person name="Alvarado L."/>
            <person name="Berlin A."/>
            <person name="Chapman S.B."/>
            <person name="Chen Z."/>
            <person name="Freedman E."/>
            <person name="Gellesch M."/>
            <person name="Goldberg J."/>
            <person name="Griggs A."/>
            <person name="Gujja S."/>
            <person name="Heilman E.R."/>
            <person name="Heiman D."/>
            <person name="Hepburn T."/>
            <person name="Howarth C."/>
            <person name="Jen D."/>
            <person name="Larson L."/>
            <person name="Mehta T."/>
            <person name="Neiman D."/>
            <person name="Pearson M."/>
            <person name="Roberts A."/>
            <person name="Saif S."/>
            <person name="Shea T."/>
            <person name="Shenoy N."/>
            <person name="Sisk P."/>
            <person name="Stolte C."/>
            <person name="Sykes S."/>
            <person name="Walk T."/>
            <person name="White J."/>
            <person name="Yandava C."/>
            <person name="Haas B."/>
            <person name="Nusbaum C."/>
            <person name="Birren B."/>
        </authorList>
    </citation>
    <scope>NUCLEOTIDE SEQUENCE [LARGE SCALE GENOMIC DNA]</scope>
    <source>
        <strain evidence="12">ATCC 64411 / 73-15</strain>
    </source>
</reference>
<keyword evidence="8" id="KW-0812">Transmembrane</keyword>
<evidence type="ECO:0000256" key="8">
    <source>
        <dbReference type="SAM" id="Phobius"/>
    </source>
</evidence>
<dbReference type="AlphaFoldDB" id="A0A0C4DWE5"/>
<evidence type="ECO:0000256" key="2">
    <source>
        <dbReference type="ARBA" id="ARBA00005988"/>
    </source>
</evidence>
<keyword evidence="5" id="KW-0862">Zinc</keyword>
<dbReference type="PANTHER" id="PTHR11705:SF143">
    <property type="entry name" value="SLL0236 PROTEIN"/>
    <property type="match status" value="1"/>
</dbReference>
<keyword evidence="3" id="KW-0645">Protease</keyword>
<evidence type="ECO:0000256" key="3">
    <source>
        <dbReference type="ARBA" id="ARBA00022670"/>
    </source>
</evidence>
<dbReference type="STRING" id="644358.A0A0C4DWE5"/>
<evidence type="ECO:0000256" key="7">
    <source>
        <dbReference type="PROSITE-ProRule" id="PRU01379"/>
    </source>
</evidence>
<evidence type="ECO:0000313" key="11">
    <source>
        <dbReference type="EnsemblFungi" id="MAPG_04321T0"/>
    </source>
</evidence>
<dbReference type="OrthoDB" id="3626597at2759"/>
<reference evidence="10" key="3">
    <citation type="submission" date="2011-03" db="EMBL/GenBank/DDBJ databases">
        <title>Annotation of Magnaporthe poae ATCC 64411.</title>
        <authorList>
            <person name="Ma L.-J."/>
            <person name="Dead R."/>
            <person name="Young S.K."/>
            <person name="Zeng Q."/>
            <person name="Gargeya S."/>
            <person name="Fitzgerald M."/>
            <person name="Haas B."/>
            <person name="Abouelleil A."/>
            <person name="Alvarado L."/>
            <person name="Arachchi H.M."/>
            <person name="Berlin A."/>
            <person name="Brown A."/>
            <person name="Chapman S.B."/>
            <person name="Chen Z."/>
            <person name="Dunbar C."/>
            <person name="Freedman E."/>
            <person name="Gearin G."/>
            <person name="Gellesch M."/>
            <person name="Goldberg J."/>
            <person name="Griggs A."/>
            <person name="Gujja S."/>
            <person name="Heiman D."/>
            <person name="Howarth C."/>
            <person name="Larson L."/>
            <person name="Lui A."/>
            <person name="MacDonald P.J.P."/>
            <person name="Mehta T."/>
            <person name="Montmayeur A."/>
            <person name="Murphy C."/>
            <person name="Neiman D."/>
            <person name="Pearson M."/>
            <person name="Priest M."/>
            <person name="Roberts A."/>
            <person name="Saif S."/>
            <person name="Shea T."/>
            <person name="Shenoy N."/>
            <person name="Sisk P."/>
            <person name="Stolte C."/>
            <person name="Sykes S."/>
            <person name="Yandava C."/>
            <person name="Wortman J."/>
            <person name="Nusbaum C."/>
            <person name="Birren B."/>
        </authorList>
    </citation>
    <scope>NUCLEOTIDE SEQUENCE</scope>
    <source>
        <strain evidence="10">ATCC 64411</strain>
    </source>
</reference>
<comment type="cofactor">
    <cofactor evidence="1">
        <name>Zn(2+)</name>
        <dbReference type="ChEBI" id="CHEBI:29105"/>
    </cofactor>
</comment>
<dbReference type="Proteomes" id="UP000011715">
    <property type="component" value="Unassembled WGS sequence"/>
</dbReference>
<dbReference type="EnsemblFungi" id="MAPG_04321T0">
    <property type="protein sequence ID" value="MAPG_04321T0"/>
    <property type="gene ID" value="MAPG_04321"/>
</dbReference>
<dbReference type="EMBL" id="ADBL01001021">
    <property type="status" value="NOT_ANNOTATED_CDS"/>
    <property type="molecule type" value="Genomic_DNA"/>
</dbReference>
<dbReference type="GO" id="GO:0004181">
    <property type="term" value="F:metallocarboxypeptidase activity"/>
    <property type="evidence" value="ECO:0007669"/>
    <property type="project" value="InterPro"/>
</dbReference>
<feature type="active site" description="Proton donor/acceptor" evidence="7">
    <location>
        <position position="478"/>
    </location>
</feature>
<reference evidence="11" key="4">
    <citation type="journal article" date="2015" name="G3 (Bethesda)">
        <title>Genome sequences of three phytopathogenic species of the Magnaporthaceae family of fungi.</title>
        <authorList>
            <person name="Okagaki L.H."/>
            <person name="Nunes C.C."/>
            <person name="Sailsbery J."/>
            <person name="Clay B."/>
            <person name="Brown D."/>
            <person name="John T."/>
            <person name="Oh Y."/>
            <person name="Young N."/>
            <person name="Fitzgerald M."/>
            <person name="Haas B.J."/>
            <person name="Zeng Q."/>
            <person name="Young S."/>
            <person name="Adiconis X."/>
            <person name="Fan L."/>
            <person name="Levin J.Z."/>
            <person name="Mitchell T.K."/>
            <person name="Okubara P.A."/>
            <person name="Farman M.L."/>
            <person name="Kohn L.M."/>
            <person name="Birren B."/>
            <person name="Ma L.-J."/>
            <person name="Dean R.A."/>
        </authorList>
    </citation>
    <scope>NUCLEOTIDE SEQUENCE</scope>
    <source>
        <strain evidence="11">ATCC 64411 / 73-15</strain>
    </source>
</reference>
<dbReference type="InterPro" id="IPR000834">
    <property type="entry name" value="Peptidase_M14"/>
</dbReference>
<dbReference type="GO" id="GO:0008270">
    <property type="term" value="F:zinc ion binding"/>
    <property type="evidence" value="ECO:0007669"/>
    <property type="project" value="InterPro"/>
</dbReference>
<dbReference type="PROSITE" id="PS52035">
    <property type="entry name" value="PEPTIDASE_M14"/>
    <property type="match status" value="1"/>
</dbReference>
<keyword evidence="12" id="KW-1185">Reference proteome</keyword>
<dbReference type="SUPFAM" id="SSF53187">
    <property type="entry name" value="Zn-dependent exopeptidases"/>
    <property type="match status" value="1"/>
</dbReference>
<comment type="similarity">
    <text evidence="2 7">Belongs to the peptidase M14 family.</text>
</comment>
<evidence type="ECO:0000256" key="5">
    <source>
        <dbReference type="ARBA" id="ARBA00022833"/>
    </source>
</evidence>
<evidence type="ECO:0000256" key="4">
    <source>
        <dbReference type="ARBA" id="ARBA00022801"/>
    </source>
</evidence>
<gene>
    <name evidence="10" type="ORF">MAPG_04321</name>
</gene>
<reference evidence="11" key="5">
    <citation type="submission" date="2015-06" db="UniProtKB">
        <authorList>
            <consortium name="EnsemblFungi"/>
        </authorList>
    </citation>
    <scope>IDENTIFICATION</scope>
    <source>
        <strain evidence="11">ATCC 64411</strain>
    </source>
</reference>
<dbReference type="Gene3D" id="3.40.630.10">
    <property type="entry name" value="Zn peptidases"/>
    <property type="match status" value="1"/>
</dbReference>
<dbReference type="GO" id="GO:0006508">
    <property type="term" value="P:proteolysis"/>
    <property type="evidence" value="ECO:0007669"/>
    <property type="project" value="UniProtKB-KW"/>
</dbReference>
<dbReference type="PANTHER" id="PTHR11705">
    <property type="entry name" value="PROTEASE FAMILY M14 CARBOXYPEPTIDASE A,B"/>
    <property type="match status" value="1"/>
</dbReference>
<evidence type="ECO:0000259" key="9">
    <source>
        <dbReference type="PROSITE" id="PS52035"/>
    </source>
</evidence>
<feature type="domain" description="Peptidase M14" evidence="9">
    <location>
        <begin position="152"/>
        <end position="515"/>
    </location>
</feature>
<dbReference type="SMART" id="SM00631">
    <property type="entry name" value="Zn_pept"/>
    <property type="match status" value="1"/>
</dbReference>
<keyword evidence="8" id="KW-1133">Transmembrane helix</keyword>
<accession>A0A0C4DWE5</accession>
<protein>
    <submittedName>
        <fullName evidence="10">Peptidase M14</fullName>
    </submittedName>
</protein>
<dbReference type="EMBL" id="GL876968">
    <property type="protein sequence ID" value="KLU85293.1"/>
    <property type="molecule type" value="Genomic_DNA"/>
</dbReference>
<evidence type="ECO:0000256" key="6">
    <source>
        <dbReference type="ARBA" id="ARBA00023049"/>
    </source>
</evidence>
<dbReference type="VEuPathDB" id="FungiDB:MAPG_04321"/>
<proteinExistence type="inferred from homology"/>
<keyword evidence="6" id="KW-0482">Metalloprotease</keyword>
<reference evidence="10" key="2">
    <citation type="submission" date="2010-05" db="EMBL/GenBank/DDBJ databases">
        <title>The Genome Sequence of Magnaporthe poae strain ATCC 64411.</title>
        <authorList>
            <consortium name="The Broad Institute Genome Sequencing Platform"/>
            <consortium name="Broad Institute Genome Sequencing Center for Infectious Disease"/>
            <person name="Ma L.-J."/>
            <person name="Dead R."/>
            <person name="Young S."/>
            <person name="Zeng Q."/>
            <person name="Koehrsen M."/>
            <person name="Alvarado L."/>
            <person name="Berlin A."/>
            <person name="Chapman S.B."/>
            <person name="Chen Z."/>
            <person name="Freedman E."/>
            <person name="Gellesch M."/>
            <person name="Goldberg J."/>
            <person name="Griggs A."/>
            <person name="Gujja S."/>
            <person name="Heilman E.R."/>
            <person name="Heiman D."/>
            <person name="Hepburn T."/>
            <person name="Howarth C."/>
            <person name="Jen D."/>
            <person name="Larson L."/>
            <person name="Mehta T."/>
            <person name="Neiman D."/>
            <person name="Pearson M."/>
            <person name="Roberts A."/>
            <person name="Saif S."/>
            <person name="Shea T."/>
            <person name="Shenoy N."/>
            <person name="Sisk P."/>
            <person name="Stolte C."/>
            <person name="Sykes S."/>
            <person name="Walk T."/>
            <person name="White J."/>
            <person name="Yandava C."/>
            <person name="Haas B."/>
            <person name="Nusbaum C."/>
            <person name="Birren B."/>
        </authorList>
    </citation>
    <scope>NUCLEOTIDE SEQUENCE</scope>
    <source>
        <strain evidence="10">ATCC 64411</strain>
    </source>
</reference>
<keyword evidence="4" id="KW-0378">Hydrolase</keyword>
<dbReference type="Pfam" id="PF00246">
    <property type="entry name" value="Peptidase_M14"/>
    <property type="match status" value="1"/>
</dbReference>
<sequence length="525" mass="57709">MSRPAYHSGPLQLPAGRRVKENGECGRAPWQWLQDAVAVMPHKETRSRQRRLRHFPSLCTPSVAVSVYVPTLFAASLPAMKFTSAWMSLCLAHMAAACLLPGESAHKGPEPFLIRRQGLDNGIAIGTGDRFDGGNKFPRGLGTQPAGTDLQSLLSVAEIYSGFEGLKREYGFTTFEAPDKTYENRTIIGGAIGGSGGNCSSAYHVYLNGAIHARERGSPDNILYFISDLLYANKHHTGLTYGGRQYSNCDVKRALKTGIVFTPLSNPDGVAWDQSTNSCWRKNRNPASATPGNPASIGIDLNRNFDFLFDFLKKFHPDVGPNVASEDPAAQTFHGTAAFSEPETRAIKHVMDKYAIRWYLDLHSYTGALLHSWGSDHNQMRKPYMNFMNSSYDSVRGLMPDDPASGAVYEEYLPSDDWRDSVYAAMRTVNSMEAATGRHYESMQASLLYPTSGASDDYATSRHFADPSANKVYGYCLEFGFGNEQASCPFYPTPGQYHSNMLEVSAGLMEWVLAASDIGVGEARC</sequence>
<name>A0A0C4DWE5_MAGP6</name>